<gene>
    <name evidence="1" type="ORF">OE88DRAFT_1428635</name>
</gene>
<evidence type="ECO:0000313" key="2">
    <source>
        <dbReference type="Proteomes" id="UP000305948"/>
    </source>
</evidence>
<dbReference type="AlphaFoldDB" id="A0A5C3N4Q1"/>
<accession>A0A5C3N4Q1</accession>
<sequence>MRKSHAAASRSARATPAFTATINISITLASFLANSSGSLPLAETADAIYKAFSAVPSLGKIIREKCYKFCIDVAFVALGIRSGYLLDIFSIGDAVSTLSRLIVVLRERSSLFNDLMHVYEPSSDQSFFVNLGLLGNRLKSDDLNSWIIFVQTTSPISPVLPPSSVSQLLSQILDNHGSSCSITLVLPPSVGTDSLIPVAAVLLEYPVAYTPASISSQATLAGVPLDVYECVVRHPPIFARSAPQQTGTSLVKFSCPSHLAWRFPDLEPPRLVERIRERFLGRIQQFSSHADMRVDVKHHVETLDRVAL</sequence>
<name>A0A5C3N4Q1_9AGAM</name>
<protein>
    <submittedName>
        <fullName evidence="1">Uncharacterized protein</fullName>
    </submittedName>
</protein>
<organism evidence="1 2">
    <name type="scientific">Heliocybe sulcata</name>
    <dbReference type="NCBI Taxonomy" id="5364"/>
    <lineage>
        <taxon>Eukaryota</taxon>
        <taxon>Fungi</taxon>
        <taxon>Dikarya</taxon>
        <taxon>Basidiomycota</taxon>
        <taxon>Agaricomycotina</taxon>
        <taxon>Agaricomycetes</taxon>
        <taxon>Gloeophyllales</taxon>
        <taxon>Gloeophyllaceae</taxon>
        <taxon>Heliocybe</taxon>
    </lineage>
</organism>
<proteinExistence type="predicted"/>
<dbReference type="EMBL" id="ML213509">
    <property type="protein sequence ID" value="TFK52634.1"/>
    <property type="molecule type" value="Genomic_DNA"/>
</dbReference>
<evidence type="ECO:0000313" key="1">
    <source>
        <dbReference type="EMBL" id="TFK52634.1"/>
    </source>
</evidence>
<dbReference type="Proteomes" id="UP000305948">
    <property type="component" value="Unassembled WGS sequence"/>
</dbReference>
<keyword evidence="2" id="KW-1185">Reference proteome</keyword>
<dbReference type="OrthoDB" id="3267419at2759"/>
<reference evidence="1 2" key="1">
    <citation type="journal article" date="2019" name="Nat. Ecol. Evol.">
        <title>Megaphylogeny resolves global patterns of mushroom evolution.</title>
        <authorList>
            <person name="Varga T."/>
            <person name="Krizsan K."/>
            <person name="Foldi C."/>
            <person name="Dima B."/>
            <person name="Sanchez-Garcia M."/>
            <person name="Sanchez-Ramirez S."/>
            <person name="Szollosi G.J."/>
            <person name="Szarkandi J.G."/>
            <person name="Papp V."/>
            <person name="Albert L."/>
            <person name="Andreopoulos W."/>
            <person name="Angelini C."/>
            <person name="Antonin V."/>
            <person name="Barry K.W."/>
            <person name="Bougher N.L."/>
            <person name="Buchanan P."/>
            <person name="Buyck B."/>
            <person name="Bense V."/>
            <person name="Catcheside P."/>
            <person name="Chovatia M."/>
            <person name="Cooper J."/>
            <person name="Damon W."/>
            <person name="Desjardin D."/>
            <person name="Finy P."/>
            <person name="Geml J."/>
            <person name="Haridas S."/>
            <person name="Hughes K."/>
            <person name="Justo A."/>
            <person name="Karasinski D."/>
            <person name="Kautmanova I."/>
            <person name="Kiss B."/>
            <person name="Kocsube S."/>
            <person name="Kotiranta H."/>
            <person name="LaButti K.M."/>
            <person name="Lechner B.E."/>
            <person name="Liimatainen K."/>
            <person name="Lipzen A."/>
            <person name="Lukacs Z."/>
            <person name="Mihaltcheva S."/>
            <person name="Morgado L.N."/>
            <person name="Niskanen T."/>
            <person name="Noordeloos M.E."/>
            <person name="Ohm R.A."/>
            <person name="Ortiz-Santana B."/>
            <person name="Ovrebo C."/>
            <person name="Racz N."/>
            <person name="Riley R."/>
            <person name="Savchenko A."/>
            <person name="Shiryaev A."/>
            <person name="Soop K."/>
            <person name="Spirin V."/>
            <person name="Szebenyi C."/>
            <person name="Tomsovsky M."/>
            <person name="Tulloss R.E."/>
            <person name="Uehling J."/>
            <person name="Grigoriev I.V."/>
            <person name="Vagvolgyi C."/>
            <person name="Papp T."/>
            <person name="Martin F.M."/>
            <person name="Miettinen O."/>
            <person name="Hibbett D.S."/>
            <person name="Nagy L.G."/>
        </authorList>
    </citation>
    <scope>NUCLEOTIDE SEQUENCE [LARGE SCALE GENOMIC DNA]</scope>
    <source>
        <strain evidence="1 2">OMC1185</strain>
    </source>
</reference>